<proteinExistence type="predicted"/>
<dbReference type="AlphaFoldDB" id="A0A0G1DB18"/>
<organism evidence="2 3">
    <name type="scientific">Candidatus Collierbacteria bacterium GW2011_GWC2_43_12</name>
    <dbReference type="NCBI Taxonomy" id="1618390"/>
    <lineage>
        <taxon>Bacteria</taxon>
        <taxon>Candidatus Collieribacteriota</taxon>
    </lineage>
</organism>
<dbReference type="CDD" id="cd02511">
    <property type="entry name" value="Beta4Glucosyltransferase"/>
    <property type="match status" value="1"/>
</dbReference>
<feature type="domain" description="Glycosyltransferase 2-like" evidence="1">
    <location>
        <begin position="13"/>
        <end position="117"/>
    </location>
</feature>
<dbReference type="PANTHER" id="PTHR43630">
    <property type="entry name" value="POLY-BETA-1,6-N-ACETYL-D-GLUCOSAMINE SYNTHASE"/>
    <property type="match status" value="1"/>
</dbReference>
<dbReference type="GO" id="GO:0016740">
    <property type="term" value="F:transferase activity"/>
    <property type="evidence" value="ECO:0007669"/>
    <property type="project" value="UniProtKB-KW"/>
</dbReference>
<protein>
    <submittedName>
        <fullName evidence="2">Glycosyl transferase family 2</fullName>
    </submittedName>
</protein>
<dbReference type="Pfam" id="PF00535">
    <property type="entry name" value="Glycos_transf_2"/>
    <property type="match status" value="1"/>
</dbReference>
<comment type="caution">
    <text evidence="2">The sequence shown here is derived from an EMBL/GenBank/DDBJ whole genome shotgun (WGS) entry which is preliminary data.</text>
</comment>
<evidence type="ECO:0000313" key="2">
    <source>
        <dbReference type="EMBL" id="KKS94869.1"/>
    </source>
</evidence>
<dbReference type="EMBL" id="LCFK01000001">
    <property type="protein sequence ID" value="KKS94869.1"/>
    <property type="molecule type" value="Genomic_DNA"/>
</dbReference>
<dbReference type="PANTHER" id="PTHR43630:SF2">
    <property type="entry name" value="GLYCOSYLTRANSFERASE"/>
    <property type="match status" value="1"/>
</dbReference>
<dbReference type="Proteomes" id="UP000033980">
    <property type="component" value="Unassembled WGS sequence"/>
</dbReference>
<dbReference type="SUPFAM" id="SSF53448">
    <property type="entry name" value="Nucleotide-diphospho-sugar transferases"/>
    <property type="match status" value="1"/>
</dbReference>
<sequence length="249" mass="28551">MKVTAVVITNKEELNKQLLESLSFSDEILVVVDAPVIPAKAGNHQITPKNKKIKDLFHALRDDFSSQRNYALSKAKGGWIFFVDDDEYVGTELQREILDKVNNPGYSGYYIRRQDVVYHQPLKHGETGKIAILRLARRTAGRFVRPVHEVWKVKGKIGKLQSPLYHIKDHLVSDFIEKMSFYSQIDSLALAKEGKPFSYFRLLLFPIAKFNLNYLFKRGFLDGTAGLFLAYLMAVQSLTVRVAQWENQN</sequence>
<evidence type="ECO:0000259" key="1">
    <source>
        <dbReference type="Pfam" id="PF00535"/>
    </source>
</evidence>
<reference evidence="2 3" key="1">
    <citation type="journal article" date="2015" name="Nature">
        <title>rRNA introns, odd ribosomes, and small enigmatic genomes across a large radiation of phyla.</title>
        <authorList>
            <person name="Brown C.T."/>
            <person name="Hug L.A."/>
            <person name="Thomas B.C."/>
            <person name="Sharon I."/>
            <person name="Castelle C.J."/>
            <person name="Singh A."/>
            <person name="Wilkins M.J."/>
            <person name="Williams K.H."/>
            <person name="Banfield J.F."/>
        </authorList>
    </citation>
    <scope>NUCLEOTIDE SEQUENCE [LARGE SCALE GENOMIC DNA]</scope>
</reference>
<gene>
    <name evidence="2" type="ORF">UV68_C0001G0010</name>
</gene>
<name>A0A0G1DB18_9BACT</name>
<dbReference type="Gene3D" id="3.90.550.10">
    <property type="entry name" value="Spore Coat Polysaccharide Biosynthesis Protein SpsA, Chain A"/>
    <property type="match status" value="1"/>
</dbReference>
<dbReference type="InterPro" id="IPR029044">
    <property type="entry name" value="Nucleotide-diphossugar_trans"/>
</dbReference>
<accession>A0A0G1DB18</accession>
<dbReference type="InterPro" id="IPR001173">
    <property type="entry name" value="Glyco_trans_2-like"/>
</dbReference>
<evidence type="ECO:0000313" key="3">
    <source>
        <dbReference type="Proteomes" id="UP000033980"/>
    </source>
</evidence>
<keyword evidence="2" id="KW-0808">Transferase</keyword>